<name>F3UU89_STRSA</name>
<proteinExistence type="predicted"/>
<dbReference type="PANTHER" id="PTHR43245:SF51">
    <property type="entry name" value="SHORT CHAIN DEHYDROGENASE_REDUCTASE FAMILY 42E, MEMBER 2"/>
    <property type="match status" value="1"/>
</dbReference>
<gene>
    <name evidence="2" type="ORF">HMPREF9380_0077</name>
</gene>
<dbReference type="PANTHER" id="PTHR43245">
    <property type="entry name" value="BIFUNCTIONAL POLYMYXIN RESISTANCE PROTEIN ARNA"/>
    <property type="match status" value="1"/>
</dbReference>
<dbReference type="InterPro" id="IPR036291">
    <property type="entry name" value="NAD(P)-bd_dom_sf"/>
</dbReference>
<comment type="caution">
    <text evidence="2">The sequence shown here is derived from an EMBL/GenBank/DDBJ whole genome shotgun (WGS) entry which is preliminary data.</text>
</comment>
<dbReference type="AlphaFoldDB" id="F3UU89"/>
<dbReference type="Pfam" id="PF01370">
    <property type="entry name" value="Epimerase"/>
    <property type="match status" value="1"/>
</dbReference>
<evidence type="ECO:0000259" key="1">
    <source>
        <dbReference type="Pfam" id="PF01370"/>
    </source>
</evidence>
<accession>F3UU89</accession>
<reference evidence="2 3" key="1">
    <citation type="submission" date="2011-03" db="EMBL/GenBank/DDBJ databases">
        <authorList>
            <person name="Muzny D."/>
            <person name="Qin X."/>
            <person name="Deng J."/>
            <person name="Jiang H."/>
            <person name="Liu Y."/>
            <person name="Qu J."/>
            <person name="Song X.-Z."/>
            <person name="Zhang L."/>
            <person name="Thornton R."/>
            <person name="Coyle M."/>
            <person name="Francisco L."/>
            <person name="Jackson L."/>
            <person name="Javaid M."/>
            <person name="Korchina V."/>
            <person name="Kovar C."/>
            <person name="Mata R."/>
            <person name="Mathew T."/>
            <person name="Ngo R."/>
            <person name="Nguyen L."/>
            <person name="Nguyen N."/>
            <person name="Okwuonu G."/>
            <person name="Ongeri F."/>
            <person name="Pham C."/>
            <person name="Simmons D."/>
            <person name="Wilczek-Boney K."/>
            <person name="Hale W."/>
            <person name="Jakkamsetti A."/>
            <person name="Pham P."/>
            <person name="Ruth R."/>
            <person name="San Lucas F."/>
            <person name="Warren J."/>
            <person name="Zhang J."/>
            <person name="Zhao Z."/>
            <person name="Zhou C."/>
            <person name="Zhu D."/>
            <person name="Lee S."/>
            <person name="Bess C."/>
            <person name="Blankenburg K."/>
            <person name="Forbes L."/>
            <person name="Fu Q."/>
            <person name="Gubbala S."/>
            <person name="Hirani K."/>
            <person name="Jayaseelan J.C."/>
            <person name="Lara F."/>
            <person name="Munidasa M."/>
            <person name="Palculict T."/>
            <person name="Patil S."/>
            <person name="Pu L.-L."/>
            <person name="Saada N."/>
            <person name="Tang L."/>
            <person name="Weissenberger G."/>
            <person name="Zhu Y."/>
            <person name="Hemphill L."/>
            <person name="Shang Y."/>
            <person name="Youmans B."/>
            <person name="Ayvaz T."/>
            <person name="Ross M."/>
            <person name="Santibanez J."/>
            <person name="Aqrawi P."/>
            <person name="Gross S."/>
            <person name="Joshi V."/>
            <person name="Fowler G."/>
            <person name="Nazareth L."/>
            <person name="Reid J."/>
            <person name="Worley K."/>
            <person name="Petrosino J."/>
            <person name="Highlander S."/>
            <person name="Gibbs R."/>
        </authorList>
    </citation>
    <scope>NUCLEOTIDE SEQUENCE [LARGE SCALE GENOMIC DNA]</scope>
    <source>
        <strain evidence="2 3">SK49</strain>
    </source>
</reference>
<dbReference type="InterPro" id="IPR050177">
    <property type="entry name" value="Lipid_A_modif_metabolic_enz"/>
</dbReference>
<keyword evidence="2" id="KW-0560">Oxidoreductase</keyword>
<dbReference type="Proteomes" id="UP000006459">
    <property type="component" value="Unassembled WGS sequence"/>
</dbReference>
<dbReference type="eggNOG" id="COG0451">
    <property type="taxonomic scope" value="Bacteria"/>
</dbReference>
<feature type="domain" description="NAD-dependent epimerase/dehydratase" evidence="1">
    <location>
        <begin position="57"/>
        <end position="279"/>
    </location>
</feature>
<evidence type="ECO:0000313" key="3">
    <source>
        <dbReference type="Proteomes" id="UP000006459"/>
    </source>
</evidence>
<sequence length="379" mass="43050">MRQLLWVIILFLAAPIQSGETLCKDFFQLFYGRFAEMVYNGDKTQTENYMKGVAMKVLVTGATGFLGKYVVEELAEQGYQVRAFGRNLKAGRQLEGPSVEFFAGDFTREEEIFAACEGVDAVVHAGALSTIWGSWEQFYQTNVVGTKLVMEACRHFGVQRLVYISSPSVYAAARDQLAIKEEAAPQENELNFYIKSKLMAERIVRSYPQVPSVILRPRGLFGIGDTSIFPRILRLSQKLAIPLIRNGQQMMDMTCVENVAFAVRLALEMPEAQGQVYNITNGESRSFKDMLDEALDGLQVRKRYIKLPAAFLCLLAQGFESFYRFFNIEKEPPLTLYTYYLMRYSQTLDISAAVRDLGYQPKLTISEGIAKYVQHYREN</sequence>
<dbReference type="HOGENOM" id="CLU_007383_6_1_9"/>
<dbReference type="EC" id="1.1.1.133" evidence="2"/>
<dbReference type="InterPro" id="IPR001509">
    <property type="entry name" value="Epimerase_deHydtase"/>
</dbReference>
<dbReference type="SUPFAM" id="SSF51735">
    <property type="entry name" value="NAD(P)-binding Rossmann-fold domains"/>
    <property type="match status" value="1"/>
</dbReference>
<evidence type="ECO:0000313" key="2">
    <source>
        <dbReference type="EMBL" id="EGJ41905.1"/>
    </source>
</evidence>
<dbReference type="EMBL" id="AFFO01000001">
    <property type="protein sequence ID" value="EGJ41905.1"/>
    <property type="molecule type" value="Genomic_DNA"/>
</dbReference>
<dbReference type="PATRIC" id="fig|888808.3.peg.72"/>
<protein>
    <submittedName>
        <fullName evidence="2">dTDP-4-dehydrorhamnose 3,5-epimerase</fullName>
        <ecNumber evidence="2">1.1.1.133</ecNumber>
    </submittedName>
</protein>
<dbReference type="Gene3D" id="3.40.50.720">
    <property type="entry name" value="NAD(P)-binding Rossmann-like Domain"/>
    <property type="match status" value="1"/>
</dbReference>
<dbReference type="GO" id="GO:0008831">
    <property type="term" value="F:dTDP-4-dehydrorhamnose reductase activity"/>
    <property type="evidence" value="ECO:0007669"/>
    <property type="project" value="UniProtKB-EC"/>
</dbReference>
<organism evidence="2 3">
    <name type="scientific">Streptococcus sanguinis SK49</name>
    <dbReference type="NCBI Taxonomy" id="888808"/>
    <lineage>
        <taxon>Bacteria</taxon>
        <taxon>Bacillati</taxon>
        <taxon>Bacillota</taxon>
        <taxon>Bacilli</taxon>
        <taxon>Lactobacillales</taxon>
        <taxon>Streptococcaceae</taxon>
        <taxon>Streptococcus</taxon>
    </lineage>
</organism>